<protein>
    <submittedName>
        <fullName evidence="1">Uncharacterized protein</fullName>
    </submittedName>
</protein>
<proteinExistence type="predicted"/>
<evidence type="ECO:0000313" key="2">
    <source>
        <dbReference type="Proteomes" id="UP000299102"/>
    </source>
</evidence>
<dbReference type="EMBL" id="BGZK01000038">
    <property type="protein sequence ID" value="GBP09888.1"/>
    <property type="molecule type" value="Genomic_DNA"/>
</dbReference>
<gene>
    <name evidence="1" type="ORF">EVAR_92438_1</name>
</gene>
<evidence type="ECO:0000313" key="1">
    <source>
        <dbReference type="EMBL" id="GBP09888.1"/>
    </source>
</evidence>
<reference evidence="1 2" key="1">
    <citation type="journal article" date="2019" name="Commun. Biol.">
        <title>The bagworm genome reveals a unique fibroin gene that provides high tensile strength.</title>
        <authorList>
            <person name="Kono N."/>
            <person name="Nakamura H."/>
            <person name="Ohtoshi R."/>
            <person name="Tomita M."/>
            <person name="Numata K."/>
            <person name="Arakawa K."/>
        </authorList>
    </citation>
    <scope>NUCLEOTIDE SEQUENCE [LARGE SCALE GENOMIC DNA]</scope>
</reference>
<keyword evidence="2" id="KW-1185">Reference proteome</keyword>
<dbReference type="Proteomes" id="UP000299102">
    <property type="component" value="Unassembled WGS sequence"/>
</dbReference>
<accession>A0A4C1T8R9</accession>
<comment type="caution">
    <text evidence="1">The sequence shown here is derived from an EMBL/GenBank/DDBJ whole genome shotgun (WGS) entry which is preliminary data.</text>
</comment>
<name>A0A4C1T8R9_EUMVA</name>
<sequence>MLGQLAGSFMMICFAAYQATTTAADNLFQFVICMYYLSYTMFELYVYCRWCDELSVQRSYKYVEGFLGRNKILDGEGSDWWRENGKVGYRNSNSLDGTQQWKPLLTSLFCESVVPHQSSRPIFVVQPDCPKRGCTTVDLAIQFGVT</sequence>
<dbReference type="AlphaFoldDB" id="A0A4C1T8R9"/>
<organism evidence="1 2">
    <name type="scientific">Eumeta variegata</name>
    <name type="common">Bagworm moth</name>
    <name type="synonym">Eumeta japonica</name>
    <dbReference type="NCBI Taxonomy" id="151549"/>
    <lineage>
        <taxon>Eukaryota</taxon>
        <taxon>Metazoa</taxon>
        <taxon>Ecdysozoa</taxon>
        <taxon>Arthropoda</taxon>
        <taxon>Hexapoda</taxon>
        <taxon>Insecta</taxon>
        <taxon>Pterygota</taxon>
        <taxon>Neoptera</taxon>
        <taxon>Endopterygota</taxon>
        <taxon>Lepidoptera</taxon>
        <taxon>Glossata</taxon>
        <taxon>Ditrysia</taxon>
        <taxon>Tineoidea</taxon>
        <taxon>Psychidae</taxon>
        <taxon>Oiketicinae</taxon>
        <taxon>Eumeta</taxon>
    </lineage>
</organism>
<dbReference type="OrthoDB" id="7539170at2759"/>